<feature type="binding site" evidence="5">
    <location>
        <position position="62"/>
    </location>
    <ligand>
        <name>Mg(2+)</name>
        <dbReference type="ChEBI" id="CHEBI:18420"/>
    </ligand>
</feature>
<feature type="binding site" evidence="4">
    <location>
        <position position="70"/>
    </location>
    <ligand>
        <name>GTP</name>
        <dbReference type="ChEBI" id="CHEBI:37565"/>
    </ligand>
</feature>
<evidence type="ECO:0000256" key="5">
    <source>
        <dbReference type="PIRSR" id="PIRSR606689-2"/>
    </source>
</evidence>
<feature type="binding site" evidence="5">
    <location>
        <position position="44"/>
    </location>
    <ligand>
        <name>Mg(2+)</name>
        <dbReference type="ChEBI" id="CHEBI:18420"/>
    </ligand>
</feature>
<keyword evidence="2 4" id="KW-0547">Nucleotide-binding</keyword>
<dbReference type="CDD" id="cd04159">
    <property type="entry name" value="Arl10_like"/>
    <property type="match status" value="1"/>
</dbReference>
<dbReference type="PROSITE" id="PS51417">
    <property type="entry name" value="ARF"/>
    <property type="match status" value="1"/>
</dbReference>
<evidence type="ECO:0000256" key="3">
    <source>
        <dbReference type="ARBA" id="ARBA00023134"/>
    </source>
</evidence>
<feature type="binding site" evidence="4">
    <location>
        <begin position="37"/>
        <end position="44"/>
    </location>
    <ligand>
        <name>GTP</name>
        <dbReference type="ChEBI" id="CHEBI:37565"/>
    </ligand>
</feature>
<keyword evidence="5" id="KW-0460">Magnesium</keyword>
<dbReference type="InterPro" id="IPR027417">
    <property type="entry name" value="P-loop_NTPase"/>
</dbReference>
<dbReference type="PANTHER" id="PTHR45732">
    <property type="entry name" value="ADP-RIBOSYLATION FACTOR-LIKE PROTEIN 8"/>
    <property type="match status" value="1"/>
</dbReference>
<accession>A0A0F7SMF3</accession>
<organism evidence="6">
    <name type="scientific">Phaffia rhodozyma</name>
    <name type="common">Yeast</name>
    <name type="synonym">Xanthophyllomyces dendrorhous</name>
    <dbReference type="NCBI Taxonomy" id="264483"/>
    <lineage>
        <taxon>Eukaryota</taxon>
        <taxon>Fungi</taxon>
        <taxon>Dikarya</taxon>
        <taxon>Basidiomycota</taxon>
        <taxon>Agaricomycotina</taxon>
        <taxon>Tremellomycetes</taxon>
        <taxon>Cystofilobasidiales</taxon>
        <taxon>Mrakiaceae</taxon>
        <taxon>Phaffia</taxon>
    </lineage>
</organism>
<protein>
    <submittedName>
        <fullName evidence="6">Arl8a protein</fullName>
    </submittedName>
</protein>
<name>A0A0F7SMF3_PHARH</name>
<keyword evidence="5" id="KW-0479">Metal-binding</keyword>
<dbReference type="EMBL" id="LN483345">
    <property type="protein sequence ID" value="CDZ98684.1"/>
    <property type="molecule type" value="Genomic_DNA"/>
</dbReference>
<dbReference type="PROSITE" id="PS51419">
    <property type="entry name" value="RAB"/>
    <property type="match status" value="1"/>
</dbReference>
<feature type="binding site" evidence="4">
    <location>
        <begin position="126"/>
        <end position="129"/>
    </location>
    <ligand>
        <name>GTP</name>
        <dbReference type="ChEBI" id="CHEBI:37565"/>
    </ligand>
</feature>
<evidence type="ECO:0000313" key="6">
    <source>
        <dbReference type="EMBL" id="CDZ98684.1"/>
    </source>
</evidence>
<dbReference type="GO" id="GO:0015031">
    <property type="term" value="P:protein transport"/>
    <property type="evidence" value="ECO:0007669"/>
    <property type="project" value="InterPro"/>
</dbReference>
<dbReference type="SMART" id="SM00178">
    <property type="entry name" value="SAR"/>
    <property type="match status" value="1"/>
</dbReference>
<keyword evidence="3 4" id="KW-0342">GTP-binding</keyword>
<dbReference type="Gene3D" id="3.40.50.300">
    <property type="entry name" value="P-loop containing nucleotide triphosphate hydrolases"/>
    <property type="match status" value="1"/>
</dbReference>
<dbReference type="SMART" id="SM00175">
    <property type="entry name" value="RAB"/>
    <property type="match status" value="1"/>
</dbReference>
<evidence type="ECO:0000256" key="4">
    <source>
        <dbReference type="PIRSR" id="PIRSR606689-1"/>
    </source>
</evidence>
<proteinExistence type="inferred from homology"/>
<dbReference type="SUPFAM" id="SSF52540">
    <property type="entry name" value="P-loop containing nucleoside triphosphate hydrolases"/>
    <property type="match status" value="1"/>
</dbReference>
<dbReference type="AlphaFoldDB" id="A0A0F7SMF3"/>
<dbReference type="GO" id="GO:0098852">
    <property type="term" value="C:lytic vacuole membrane"/>
    <property type="evidence" value="ECO:0007669"/>
    <property type="project" value="TreeGrafter"/>
</dbReference>
<reference evidence="6" key="1">
    <citation type="submission" date="2014-08" db="EMBL/GenBank/DDBJ databases">
        <authorList>
            <person name="Sharma Rahul"/>
            <person name="Thines Marco"/>
        </authorList>
    </citation>
    <scope>NUCLEOTIDE SEQUENCE</scope>
</reference>
<evidence type="ECO:0000256" key="1">
    <source>
        <dbReference type="ARBA" id="ARBA00010290"/>
    </source>
</evidence>
<dbReference type="InterPro" id="IPR044154">
    <property type="entry name" value="Arl8a/8b"/>
</dbReference>
<dbReference type="GO" id="GO:0046872">
    <property type="term" value="F:metal ion binding"/>
    <property type="evidence" value="ECO:0007669"/>
    <property type="project" value="UniProtKB-KW"/>
</dbReference>
<dbReference type="SMART" id="SM00177">
    <property type="entry name" value="ARF"/>
    <property type="match status" value="1"/>
</dbReference>
<dbReference type="GO" id="GO:0005525">
    <property type="term" value="F:GTP binding"/>
    <property type="evidence" value="ECO:0007669"/>
    <property type="project" value="UniProtKB-KW"/>
</dbReference>
<dbReference type="GO" id="GO:0003924">
    <property type="term" value="F:GTPase activity"/>
    <property type="evidence" value="ECO:0007669"/>
    <property type="project" value="InterPro"/>
</dbReference>
<comment type="similarity">
    <text evidence="1">Belongs to the small GTPase superfamily. Arf family.</text>
</comment>
<dbReference type="InterPro" id="IPR006689">
    <property type="entry name" value="Small_GTPase_ARF/SAR"/>
</dbReference>
<evidence type="ECO:0000256" key="2">
    <source>
        <dbReference type="ARBA" id="ARBA00022741"/>
    </source>
</evidence>
<sequence>MSAQPMASSSSSGLISWVVNWFRNLFFSKELEVCIVGLQASGKTSLVNVLANGQYSEEVVPTVAFNDVAGQPKFRNMWERYARGVQAILYVVDSADPDSIPSSTHELHALLSISELKGIPLLVLGNKSDLPTSLSIEELISQMKLNKISNRPVSCYSTSMKTSHNIDIVLSWLSQRAK</sequence>
<dbReference type="PANTHER" id="PTHR45732:SF7">
    <property type="entry name" value="ADP-RIBOSYLATION FACTOR-LIKE PROTEIN 8"/>
    <property type="match status" value="1"/>
</dbReference>
<dbReference type="Pfam" id="PF00025">
    <property type="entry name" value="Arf"/>
    <property type="match status" value="1"/>
</dbReference>
<dbReference type="SMART" id="SM00173">
    <property type="entry name" value="RAS"/>
    <property type="match status" value="1"/>
</dbReference>